<organism evidence="3 4">
    <name type="scientific">Candidatus Giovannonibacteria bacterium RIFCSPHIGHO2_12_FULL_43_15</name>
    <dbReference type="NCBI Taxonomy" id="1798341"/>
    <lineage>
        <taxon>Bacteria</taxon>
        <taxon>Candidatus Giovannoniibacteriota</taxon>
    </lineage>
</organism>
<sequence>MAKAGININEENGGKMKQVISMMVAVLCLVAGTVWAYEIDNKVGVEIIKINVGDQGVYGAAVWLEEQDLLPTKPDGDKMSVAEAYVKMCLKNFEAGNLRATLTECEKASLKLQPGQMLKIFAPVIARAVYNERLTKPFKEEATAKDQQIAALKTVAMIARAKAEKDEAMLKSAASEAQRIKSEIAELRKEKAALVSQNEKLTGQLDASKRAFEMQAATTEDLKRELSAGLRTQISGLMKSFDESMDRRLAGFDLPDLADSIMLFSIACFVLALFLARARKADEVHSAKIMERMTAGPQKQTRLPKTYNQGGREFEVWVKDLTPGAGPSMRRPANLNSYLNRNFFINNN</sequence>
<evidence type="ECO:0000256" key="1">
    <source>
        <dbReference type="SAM" id="Coils"/>
    </source>
</evidence>
<reference evidence="3 4" key="1">
    <citation type="journal article" date="2016" name="Nat. Commun.">
        <title>Thousands of microbial genomes shed light on interconnected biogeochemical processes in an aquifer system.</title>
        <authorList>
            <person name="Anantharaman K."/>
            <person name="Brown C.T."/>
            <person name="Hug L.A."/>
            <person name="Sharon I."/>
            <person name="Castelle C.J."/>
            <person name="Probst A.J."/>
            <person name="Thomas B.C."/>
            <person name="Singh A."/>
            <person name="Wilkins M.J."/>
            <person name="Karaoz U."/>
            <person name="Brodie E.L."/>
            <person name="Williams K.H."/>
            <person name="Hubbard S.S."/>
            <person name="Banfield J.F."/>
        </authorList>
    </citation>
    <scope>NUCLEOTIDE SEQUENCE [LARGE SCALE GENOMIC DNA]</scope>
</reference>
<dbReference type="EMBL" id="MFHT01000031">
    <property type="protein sequence ID" value="OGF77178.1"/>
    <property type="molecule type" value="Genomic_DNA"/>
</dbReference>
<evidence type="ECO:0000313" key="3">
    <source>
        <dbReference type="EMBL" id="OGF77178.1"/>
    </source>
</evidence>
<accession>A0A1F5WNF2</accession>
<evidence type="ECO:0000256" key="2">
    <source>
        <dbReference type="SAM" id="Phobius"/>
    </source>
</evidence>
<keyword evidence="2" id="KW-0812">Transmembrane</keyword>
<keyword evidence="2" id="KW-0472">Membrane</keyword>
<keyword evidence="2" id="KW-1133">Transmembrane helix</keyword>
<keyword evidence="1" id="KW-0175">Coiled coil</keyword>
<evidence type="ECO:0000313" key="4">
    <source>
        <dbReference type="Proteomes" id="UP000177723"/>
    </source>
</evidence>
<feature type="coiled-coil region" evidence="1">
    <location>
        <begin position="158"/>
        <end position="204"/>
    </location>
</feature>
<dbReference type="Proteomes" id="UP000177723">
    <property type="component" value="Unassembled WGS sequence"/>
</dbReference>
<feature type="transmembrane region" description="Helical" evidence="2">
    <location>
        <begin position="257"/>
        <end position="276"/>
    </location>
</feature>
<dbReference type="AlphaFoldDB" id="A0A1F5WNF2"/>
<name>A0A1F5WNF2_9BACT</name>
<comment type="caution">
    <text evidence="3">The sequence shown here is derived from an EMBL/GenBank/DDBJ whole genome shotgun (WGS) entry which is preliminary data.</text>
</comment>
<protein>
    <submittedName>
        <fullName evidence="3">Uncharacterized protein</fullName>
    </submittedName>
</protein>
<proteinExistence type="predicted"/>
<gene>
    <name evidence="3" type="ORF">A3F23_01375</name>
</gene>